<feature type="transmembrane region" description="Helical" evidence="2">
    <location>
        <begin position="32"/>
        <end position="50"/>
    </location>
</feature>
<feature type="transmembrane region" description="Helical" evidence="2">
    <location>
        <begin position="5"/>
        <end position="26"/>
    </location>
</feature>
<evidence type="ECO:0000256" key="2">
    <source>
        <dbReference type="SAM" id="Phobius"/>
    </source>
</evidence>
<keyword evidence="2" id="KW-0472">Membrane</keyword>
<feature type="region of interest" description="Disordered" evidence="1">
    <location>
        <begin position="72"/>
        <end position="140"/>
    </location>
</feature>
<sequence length="140" mass="16238">MRRSFVTYVVYAVITLGVVGFLYTILFEPGSLLRSIGTIFFFLIIFYLVYRFVLGRRQPSSSPYDRKYAQAVKQSKSRLREREKAKVKPKKRMVKNPKITPIQGKAKNLGQSFTKERKRSSSHLTVIEGKKGKKKNRALF</sequence>
<dbReference type="Proteomes" id="UP000182762">
    <property type="component" value="Unassembled WGS sequence"/>
</dbReference>
<feature type="compositionally biased region" description="Basic residues" evidence="1">
    <location>
        <begin position="131"/>
        <end position="140"/>
    </location>
</feature>
<keyword evidence="2" id="KW-0812">Transmembrane</keyword>
<gene>
    <name evidence="3" type="ORF">SAMN02745910_00458</name>
</gene>
<comment type="caution">
    <text evidence="3">The sequence shown here is derived from an EMBL/GenBank/DDBJ whole genome shotgun (WGS) entry which is preliminary data.</text>
</comment>
<proteinExistence type="predicted"/>
<name>A0A1I5W9R4_9BACI</name>
<accession>A0A1I5W9R4</accession>
<protein>
    <submittedName>
        <fullName evidence="3">Uncharacterized protein</fullName>
    </submittedName>
</protein>
<evidence type="ECO:0000313" key="4">
    <source>
        <dbReference type="Proteomes" id="UP000182762"/>
    </source>
</evidence>
<dbReference type="NCBIfam" id="NF041554">
    <property type="entry name" value="SA1362_fam"/>
    <property type="match status" value="1"/>
</dbReference>
<keyword evidence="2" id="KW-1133">Transmembrane helix</keyword>
<dbReference type="EMBL" id="FOXX01000001">
    <property type="protein sequence ID" value="SFQ16367.1"/>
    <property type="molecule type" value="Genomic_DNA"/>
</dbReference>
<dbReference type="InterPro" id="IPR048110">
    <property type="entry name" value="SA1362/YqhP-like"/>
</dbReference>
<evidence type="ECO:0000256" key="1">
    <source>
        <dbReference type="SAM" id="MobiDB-lite"/>
    </source>
</evidence>
<dbReference type="GeneID" id="93709231"/>
<keyword evidence="4" id="KW-1185">Reference proteome</keyword>
<dbReference type="RefSeq" id="WP_061801956.1">
    <property type="nucleotide sequence ID" value="NZ_FOXX01000001.1"/>
</dbReference>
<evidence type="ECO:0000313" key="3">
    <source>
        <dbReference type="EMBL" id="SFQ16367.1"/>
    </source>
</evidence>
<organism evidence="3 4">
    <name type="scientific">Priestia endophytica DSM 13796</name>
    <dbReference type="NCBI Taxonomy" id="1121089"/>
    <lineage>
        <taxon>Bacteria</taxon>
        <taxon>Bacillati</taxon>
        <taxon>Bacillota</taxon>
        <taxon>Bacilli</taxon>
        <taxon>Bacillales</taxon>
        <taxon>Bacillaceae</taxon>
        <taxon>Priestia</taxon>
    </lineage>
</organism>
<reference evidence="3 4" key="1">
    <citation type="submission" date="2016-10" db="EMBL/GenBank/DDBJ databases">
        <authorList>
            <person name="Varghese N."/>
            <person name="Submissions S."/>
        </authorList>
    </citation>
    <scope>NUCLEOTIDE SEQUENCE [LARGE SCALE GENOMIC DNA]</scope>
    <source>
        <strain evidence="3 4">DSM 13796</strain>
    </source>
</reference>